<dbReference type="Proteomes" id="UP000006044">
    <property type="component" value="Unassembled WGS sequence"/>
</dbReference>
<dbReference type="InterPro" id="IPR003961">
    <property type="entry name" value="FN3_dom"/>
</dbReference>
<dbReference type="InterPro" id="IPR011628">
    <property type="entry name" value="Cleaved_adhesin"/>
</dbReference>
<sequence>MKKITSVLFLFYCFSVGWAQTVPPCTLEITDAETFARDWTVIDVNSDVSANTWAYNDGNAMYTQDKSNAADDWLIAPAVTLEAGKAYKVSAYVKHSSTFGSDKQKIELKIGTAPTVEGLTTRLVYDESFQSRLFVEKSGTFSPAESGVFYVGLRCYSESYNGDLYFQKIVIEEAPVYPAQITDLSIVAGERGAMSATLSWTWPSSDHLGGALSNLLGAKIYRGTDLVATLDTATVGGKAGWIDSSIETAGNYTYKVVAYNTFGDSQGSATTVTSPWIGNDTPMAVTDLVASAEDATVSLSFMPPTVGKNGGYIDTEALTYEIGRTPGGVLSKSFSGPFPYIDEVLELGSYVYTVVAMFDGKASVSVSSNKVVAGGAKELPYSESFDTESSLDLFTILSANGDNSTWKYDSSKKMVQYWGGSDADEWLITPKLNLVAGKNYKLLFKTGLENAASEESYKDLSVTIGRAATAEAQSTRLFRDTIQSALMEEKEVVFSVSESGGYHIGFHCYGQTNWYAIFIDDLSVDETVVVPAVVSDLTVAPGEQGAMSATVAWTNPSLSAAGTQLPMLTKMELYRGETLIYTQEDPIKGGSEQVIDEDVPAPGKYEYRVIGYVEENAGEAAVVESAWIGADTPKSVTDVELTDVEGKPQVTFRAPAEGVNGGYIDVENLRYRIVRDPGSEMLTESLTDTVYVDSDDLSLALYRYTVTTLSGDMESESVTSNALVFGSALGLPYETSMDSADEMALWTIVDANNDTKSWVYDATEKEMKYTAYSAADDWLFTPPFEAKKGSYTLEFRARAEKYRYPESIEVTLGSDVLPGESQTVIASYPEINSTLSELYTVDFSVPSDGIWYIGLHATTRDPWGLYISSCSIISNVISGIDGLECMNEVYFDRSNHSLVFDKGGDIQIINAAGVTVVSCESESGRMDLSQLPAGLYIAHVVTEEGKTIQIKFIK</sequence>
<accession>K0WYA3</accession>
<dbReference type="InterPro" id="IPR013783">
    <property type="entry name" value="Ig-like_fold"/>
</dbReference>
<evidence type="ECO:0000313" key="4">
    <source>
        <dbReference type="Proteomes" id="UP000006044"/>
    </source>
</evidence>
<name>K0WYA3_9BACT</name>
<dbReference type="STRING" id="742726.HMPREF9448_01899"/>
<gene>
    <name evidence="3" type="ORF">HMPREF9448_01899</name>
</gene>
<reference evidence="3 4" key="1">
    <citation type="submission" date="2012-08" db="EMBL/GenBank/DDBJ databases">
        <title>The Genome Sequence of Barnesiella intestinihominis YIT 11860.</title>
        <authorList>
            <consortium name="The Broad Institute Genome Sequencing Platform"/>
            <person name="Earl A."/>
            <person name="Ward D."/>
            <person name="Feldgarden M."/>
            <person name="Gevers D."/>
            <person name="Morotomi M."/>
            <person name="Walker B."/>
            <person name="Young S.K."/>
            <person name="Zeng Q."/>
            <person name="Gargeya S."/>
            <person name="Fitzgerald M."/>
            <person name="Haas B."/>
            <person name="Abouelleil A."/>
            <person name="Alvarado L."/>
            <person name="Arachchi H.M."/>
            <person name="Berlin A.M."/>
            <person name="Chapman S.B."/>
            <person name="Goldberg J."/>
            <person name="Griggs A."/>
            <person name="Gujja S."/>
            <person name="Hansen M."/>
            <person name="Howarth C."/>
            <person name="Imamovic A."/>
            <person name="Larimer J."/>
            <person name="McCowen C."/>
            <person name="Montmayeur A."/>
            <person name="Murphy C."/>
            <person name="Neiman D."/>
            <person name="Pearson M."/>
            <person name="Priest M."/>
            <person name="Roberts A."/>
            <person name="Saif S."/>
            <person name="Shea T."/>
            <person name="Sisk P."/>
            <person name="Sykes S."/>
            <person name="Wortman J."/>
            <person name="Nusbaum C."/>
            <person name="Birren B."/>
        </authorList>
    </citation>
    <scope>NUCLEOTIDE SEQUENCE [LARGE SCALE GENOMIC DNA]</scope>
    <source>
        <strain evidence="3 4">YIT 11860</strain>
    </source>
</reference>
<dbReference type="SUPFAM" id="SSF49785">
    <property type="entry name" value="Galactose-binding domain-like"/>
    <property type="match status" value="1"/>
</dbReference>
<keyword evidence="1" id="KW-0732">Signal</keyword>
<dbReference type="Pfam" id="PF07675">
    <property type="entry name" value="Cleaved_Adhesin"/>
    <property type="match status" value="2"/>
</dbReference>
<organism evidence="3 4">
    <name type="scientific">Barnesiella intestinihominis YIT 11860</name>
    <dbReference type="NCBI Taxonomy" id="742726"/>
    <lineage>
        <taxon>Bacteria</taxon>
        <taxon>Pseudomonadati</taxon>
        <taxon>Bacteroidota</taxon>
        <taxon>Bacteroidia</taxon>
        <taxon>Bacteroidales</taxon>
        <taxon>Barnesiellaceae</taxon>
        <taxon>Barnesiella</taxon>
    </lineage>
</organism>
<dbReference type="NCBIfam" id="NF038128">
    <property type="entry name" value="choice_anch_J"/>
    <property type="match status" value="2"/>
</dbReference>
<dbReference type="HOGENOM" id="CLU_304008_0_0_10"/>
<dbReference type="SMART" id="SM00060">
    <property type="entry name" value="FN3"/>
    <property type="match status" value="4"/>
</dbReference>
<dbReference type="InterPro" id="IPR026444">
    <property type="entry name" value="Secre_tail"/>
</dbReference>
<dbReference type="NCBIfam" id="TIGR04183">
    <property type="entry name" value="Por_Secre_tail"/>
    <property type="match status" value="1"/>
</dbReference>
<dbReference type="RefSeq" id="WP_008862309.1">
    <property type="nucleotide sequence ID" value="NZ_JH815205.1"/>
</dbReference>
<feature type="domain" description="Fibronectin type-III" evidence="2">
    <location>
        <begin position="633"/>
        <end position="717"/>
    </location>
</feature>
<proteinExistence type="predicted"/>
<dbReference type="Gene3D" id="2.60.120.200">
    <property type="match status" value="3"/>
</dbReference>
<dbReference type="AlphaFoldDB" id="K0WYA3"/>
<comment type="caution">
    <text evidence="3">The sequence shown here is derived from an EMBL/GenBank/DDBJ whole genome shotgun (WGS) entry which is preliminary data.</text>
</comment>
<evidence type="ECO:0000313" key="3">
    <source>
        <dbReference type="EMBL" id="EJZ63251.1"/>
    </source>
</evidence>
<feature type="chain" id="PRO_5003844155" evidence="1">
    <location>
        <begin position="20"/>
        <end position="954"/>
    </location>
</feature>
<evidence type="ECO:0000259" key="2">
    <source>
        <dbReference type="SMART" id="SM00060"/>
    </source>
</evidence>
<dbReference type="Gene3D" id="2.60.40.10">
    <property type="entry name" value="Immunoglobulins"/>
    <property type="match status" value="1"/>
</dbReference>
<keyword evidence="4" id="KW-1185">Reference proteome</keyword>
<feature type="domain" description="Fibronectin type-III" evidence="2">
    <location>
        <begin position="178"/>
        <end position="265"/>
    </location>
</feature>
<evidence type="ECO:0000256" key="1">
    <source>
        <dbReference type="SAM" id="SignalP"/>
    </source>
</evidence>
<feature type="signal peptide" evidence="1">
    <location>
        <begin position="1"/>
        <end position="19"/>
    </location>
</feature>
<dbReference type="EMBL" id="ADLE01000014">
    <property type="protein sequence ID" value="EJZ63251.1"/>
    <property type="molecule type" value="Genomic_DNA"/>
</dbReference>
<protein>
    <submittedName>
        <fullName evidence="3">Por secretion system C-terminal sorting domain-containing protein</fullName>
    </submittedName>
</protein>
<feature type="domain" description="Fibronectin type-III" evidence="2">
    <location>
        <begin position="531"/>
        <end position="618"/>
    </location>
</feature>
<feature type="domain" description="Fibronectin type-III" evidence="2">
    <location>
        <begin position="282"/>
        <end position="365"/>
    </location>
</feature>
<dbReference type="GeneID" id="77849124"/>
<dbReference type="InterPro" id="IPR008979">
    <property type="entry name" value="Galactose-bd-like_sf"/>
</dbReference>
<dbReference type="OrthoDB" id="1054303at2"/>